<keyword evidence="3" id="KW-0067">ATP-binding</keyword>
<dbReference type="InterPro" id="IPR037257">
    <property type="entry name" value="T2SS_E_N_sf"/>
</dbReference>
<dbReference type="PANTHER" id="PTHR30258:SF1">
    <property type="entry name" value="PROTEIN TRANSPORT PROTEIN HOFB HOMOLOG"/>
    <property type="match status" value="1"/>
</dbReference>
<dbReference type="InterPro" id="IPR007831">
    <property type="entry name" value="T2SS_GspE_N"/>
</dbReference>
<feature type="domain" description="Type II secretion system protein GspE N-terminal" evidence="5">
    <location>
        <begin position="267"/>
        <end position="354"/>
    </location>
</feature>
<sequence length="794" mass="88473">MITDFEWPIPPHFYLSAGAAGPESAVLARTDGKRENGTLVRLDPENSLVEFMPQKSPLAGQVGFSDFKSLRLTRPIALKRLELDPDGKLDSADVSLRQRCVVTFRDGDSLMSETIGYVEHKFGLFLFLCSYGDDVLRWFIPASSIASYQIGEHLGQMLVEEKLVTQDVVDLGLKKQEVLRSQKLGDYLQKQQILTQAQVEKALQHQKEMPHIRLGEALLQESLITTAQLEEALELQSRDRKTHLGEILVEMDVIKRETIRRVLAQKLGIPLVSLRKFDFDLNLIKSVPADLVRKHQIMPLYRTDTRMVVAMENPLALEGLQALGFYIKLKIDPVMASVEDLGMSIKKFYGSQGSRESMEDLVFELGGAEPAMPANPLGIADDVSESDNTLVRLVNKIILDAYEEGASDIHIESMKGNRPTRVRFRKDGVMSHYSDVPANFRNALVSRLKIMSRLDISEKRRSQDGKMDFSQFGPARIELRVLTMPTTEGLEDVVMRILAAPKAVSMDTLGLSSYAMAGLKKFAASPHGLVFVCGPTGSGKTTTLHSILSHINTPDRKIWTVEDPVEITQDGLRQVQVQPRIDWTFAAVLRSFLRADPDVIMVGETRDQETARTVIEASLTGHLVFSTMHTNSAAESVVRLLDLGLDPFNFGDALLGVVGQRLARRLCAACRRPHQASEEELAMLAYEYCVDTPLKAESIRAEWRRLHAAADGSITLHRAEGCEECNGSGYKGRLGVHELLINTPSIKRKIMARANVSEITEQAMLEGMATLRQDGIAKILQGYTDWEQIRAISI</sequence>
<feature type="domain" description="Bacterial type II secretion system protein E" evidence="4">
    <location>
        <begin position="385"/>
        <end position="789"/>
    </location>
</feature>
<dbReference type="Pfam" id="PF00437">
    <property type="entry name" value="T2SSE"/>
    <property type="match status" value="1"/>
</dbReference>
<evidence type="ECO:0000259" key="4">
    <source>
        <dbReference type="Pfam" id="PF00437"/>
    </source>
</evidence>
<dbReference type="InterPro" id="IPR001482">
    <property type="entry name" value="T2SS/T4SS_dom"/>
</dbReference>
<keyword evidence="7" id="KW-1185">Reference proteome</keyword>
<dbReference type="Gene3D" id="3.40.50.300">
    <property type="entry name" value="P-loop containing nucleotide triphosphate hydrolases"/>
    <property type="match status" value="1"/>
</dbReference>
<keyword evidence="2" id="KW-0547">Nucleotide-binding</keyword>
<dbReference type="SUPFAM" id="SSF160246">
    <property type="entry name" value="EspE N-terminal domain-like"/>
    <property type="match status" value="1"/>
</dbReference>
<reference evidence="6 7" key="1">
    <citation type="submission" date="2017-05" db="EMBL/GenBank/DDBJ databases">
        <authorList>
            <person name="Varghese N."/>
            <person name="Submissions S."/>
        </authorList>
    </citation>
    <scope>NUCLEOTIDE SEQUENCE [LARGE SCALE GENOMIC DNA]</scope>
    <source>
        <strain evidence="6 7">DSM 26001</strain>
    </source>
</reference>
<dbReference type="CDD" id="cd01129">
    <property type="entry name" value="PulE-GspE-like"/>
    <property type="match status" value="1"/>
</dbReference>
<evidence type="ECO:0000256" key="2">
    <source>
        <dbReference type="ARBA" id="ARBA00022741"/>
    </source>
</evidence>
<dbReference type="PANTHER" id="PTHR30258">
    <property type="entry name" value="TYPE II SECRETION SYSTEM PROTEIN GSPE-RELATED"/>
    <property type="match status" value="1"/>
</dbReference>
<name>A0ABY1Q3T7_9BURK</name>
<evidence type="ECO:0000256" key="1">
    <source>
        <dbReference type="ARBA" id="ARBA00006611"/>
    </source>
</evidence>
<comment type="caution">
    <text evidence="6">The sequence shown here is derived from an EMBL/GenBank/DDBJ whole genome shotgun (WGS) entry which is preliminary data.</text>
</comment>
<comment type="similarity">
    <text evidence="1">Belongs to the GSP E family.</text>
</comment>
<gene>
    <name evidence="6" type="ORF">SAMN06295970_10599</name>
</gene>
<dbReference type="Pfam" id="PF05157">
    <property type="entry name" value="MshEN"/>
    <property type="match status" value="1"/>
</dbReference>
<dbReference type="Gene3D" id="3.30.450.90">
    <property type="match status" value="1"/>
</dbReference>
<proteinExistence type="inferred from homology"/>
<dbReference type="Gene3D" id="3.30.300.160">
    <property type="entry name" value="Type II secretion system, protein E, N-terminal domain"/>
    <property type="match status" value="1"/>
</dbReference>
<evidence type="ECO:0000259" key="5">
    <source>
        <dbReference type="Pfam" id="PF05157"/>
    </source>
</evidence>
<dbReference type="InterPro" id="IPR027417">
    <property type="entry name" value="P-loop_NTPase"/>
</dbReference>
<dbReference type="Proteomes" id="UP001158049">
    <property type="component" value="Unassembled WGS sequence"/>
</dbReference>
<organism evidence="6 7">
    <name type="scientific">Noviherbaspirillum suwonense</name>
    <dbReference type="NCBI Taxonomy" id="1224511"/>
    <lineage>
        <taxon>Bacteria</taxon>
        <taxon>Pseudomonadati</taxon>
        <taxon>Pseudomonadota</taxon>
        <taxon>Betaproteobacteria</taxon>
        <taxon>Burkholderiales</taxon>
        <taxon>Oxalobacteraceae</taxon>
        <taxon>Noviherbaspirillum</taxon>
    </lineage>
</organism>
<dbReference type="SUPFAM" id="SSF52540">
    <property type="entry name" value="P-loop containing nucleoside triphosphate hydrolases"/>
    <property type="match status" value="1"/>
</dbReference>
<evidence type="ECO:0000256" key="3">
    <source>
        <dbReference type="ARBA" id="ARBA00022840"/>
    </source>
</evidence>
<evidence type="ECO:0000313" key="6">
    <source>
        <dbReference type="EMBL" id="SMP57469.1"/>
    </source>
</evidence>
<dbReference type="EMBL" id="FXUL01000005">
    <property type="protein sequence ID" value="SMP57469.1"/>
    <property type="molecule type" value="Genomic_DNA"/>
</dbReference>
<protein>
    <submittedName>
        <fullName evidence="6">Type II secretory pathway ATPase GspE/PulE or T4P pilus assembly pathway ATPase PilB</fullName>
    </submittedName>
</protein>
<evidence type="ECO:0000313" key="7">
    <source>
        <dbReference type="Proteomes" id="UP001158049"/>
    </source>
</evidence>
<dbReference type="RefSeq" id="WP_283441968.1">
    <property type="nucleotide sequence ID" value="NZ_FXUL01000005.1"/>
</dbReference>
<accession>A0ABY1Q3T7</accession>